<dbReference type="GO" id="GO:0007059">
    <property type="term" value="P:chromosome segregation"/>
    <property type="evidence" value="ECO:0007669"/>
    <property type="project" value="UniProtKB-UniRule"/>
</dbReference>
<feature type="binding site" evidence="6">
    <location>
        <begin position="93"/>
        <end position="100"/>
    </location>
    <ligand>
        <name>ATP</name>
        <dbReference type="ChEBI" id="CHEBI:30616"/>
    </ligand>
</feature>
<sequence>MIKKGRRTNEHIFFTCVSYSQEIYGCFREHGCLLLPSRPATMLYAIIRYIWQYLDGGLDQAVYLKRLEMLGFKSFAARTVLEFSPGITAVVGPNGAGKSNVADSMRWVLGEQSMRQLRGKKSDDIIFAGGHGRAALGMAEVSLTIDNSTGWIPSEYSEITVTRRSYRSGENEYLINKRKVRLKDVLLLLAQARIGHDSYTVIGQGMIDATLSLRAEERRGLFEDAAGIRPYQVQRTDAENRLRQTEQNLERVRDIVSEIEPRLAPLKEQARKALEYKQLTTELQDVLLSWYALQWRRLLTTKELTEQREQEQARKMQQLEGALQEANERSELLRSARQQTQGRIAEVRRLWNEAYNQVQKIERELAVNEERLGGLDRQRAAFQQEERRLRERLIAVQKQTIDLEEQCDLAEEAVDNGSARLATLEAEVAKAQKEYEMDERRLRGAQNDLIQLQARLGSSQTELGRLQKQLGERNRTLAARRETIARAQHNLQTIEARLQTERQRLEEERSEEQKATQRRQAVQRSIAEAQQEYERLKNLLAEAERRRRTLSDRLNMLKQWRQSLSGYSDGVRALLRAPTEKLRGLIGPVPQLGVVSEGMEQAIEAALGSYMQAVVVQTLEDALNCREYLKTSRAGKAMLLWLEREGEDEVVSQIQGEVEEAILQRFLAEKPQVCEGVCGFAWQLVQCEPRFRPLFRRLLRGAVVVQDLAIARELMEWVLQLSISSDSDLPFTSVVTLQGDALHVDGWLSGGDGKDGGQQGLLAYERELRALPAQLEEQKEALDQLNTLMSEIQRAQEGRRAEQNALDKLIQKLGARIHDLNRGVQGSQRELERLQTEIQLSASVEQQLAAEVAGLEQELVAVQERVQQHEKSQRELQGIVEELQYEMEERATAYRRRQDELNRERTALAVKRQEAKSLQQQLVQQQALARDLRSQVDQQVTRAKEVEQSKQELLTTLERLRDELGQAREKANMLATNLQTVEAQLADVEQHIAAIDRERMQLQQRKNEQENIYRRSLLECQRARDAVETLLTQLQEEMGIEDPQELSRYANREDETGDGQLTEEEETRLRKLRRRVDSLRSRLKAMGGCDENAPQLYEETRIRHEFLTTQIADLEQASQQLHSIIEQLDATMARQFEATFRAVNERFKEHFTTLFNGGMARLELVTSRNEDAPAGMPTGVEVIVQPPGKKVQDLSLLSGGERALVAAALLFSLLEINPPPFCLLDEVDAALDESNVTRFCDILRRMSQKTQFIVITHNRVTMTTAQVIYGVSMRNSASSILSLRLEEAVAAGER</sequence>
<comment type="domain">
    <text evidence="6">Contains large globular domains required for ATP hydrolysis at each terminus and a third globular domain forming a flexible hinge near the middle of the molecule. These domains are separated by coiled-coil structures.</text>
</comment>
<dbReference type="GO" id="GO:0030261">
    <property type="term" value="P:chromosome condensation"/>
    <property type="evidence" value="ECO:0007669"/>
    <property type="project" value="InterPro"/>
</dbReference>
<dbReference type="Gene3D" id="1.20.1060.20">
    <property type="match status" value="1"/>
</dbReference>
<dbReference type="SUPFAM" id="SSF57997">
    <property type="entry name" value="Tropomyosin"/>
    <property type="match status" value="1"/>
</dbReference>
<evidence type="ECO:0000256" key="6">
    <source>
        <dbReference type="HAMAP-Rule" id="MF_01894"/>
    </source>
</evidence>
<proteinExistence type="inferred from homology"/>
<dbReference type="Pfam" id="PF06470">
    <property type="entry name" value="SMC_hinge"/>
    <property type="match status" value="1"/>
</dbReference>
<dbReference type="Gene3D" id="3.30.70.1620">
    <property type="match status" value="1"/>
</dbReference>
<dbReference type="PANTHER" id="PTHR43977">
    <property type="entry name" value="STRUCTURAL MAINTENANCE OF CHROMOSOMES PROTEIN 3"/>
    <property type="match status" value="1"/>
</dbReference>
<dbReference type="InterPro" id="IPR024704">
    <property type="entry name" value="SMC"/>
</dbReference>
<dbReference type="SMART" id="SM00968">
    <property type="entry name" value="SMC_hinge"/>
    <property type="match status" value="1"/>
</dbReference>
<dbReference type="HAMAP" id="MF_01894">
    <property type="entry name" value="Smc_prok"/>
    <property type="match status" value="1"/>
</dbReference>
<feature type="coiled-coil region" evidence="6">
    <location>
        <begin position="761"/>
        <end position="1037"/>
    </location>
</feature>
<comment type="function">
    <text evidence="6">Required for chromosome condensation and partitioning.</text>
</comment>
<feature type="compositionally biased region" description="Basic and acidic residues" evidence="7">
    <location>
        <begin position="502"/>
        <end position="515"/>
    </location>
</feature>
<dbReference type="GO" id="GO:0007062">
    <property type="term" value="P:sister chromatid cohesion"/>
    <property type="evidence" value="ECO:0007669"/>
    <property type="project" value="InterPro"/>
</dbReference>
<keyword evidence="5 6" id="KW-0238">DNA-binding</keyword>
<dbReference type="PIRSF" id="PIRSF005719">
    <property type="entry name" value="SMC"/>
    <property type="match status" value="1"/>
</dbReference>
<reference evidence="9 10" key="1">
    <citation type="submission" date="2018-06" db="EMBL/GenBank/DDBJ databases">
        <title>Genomic Encyclopedia of Archaeal and Bacterial Type Strains, Phase II (KMG-II): from individual species to whole genera.</title>
        <authorList>
            <person name="Goeker M."/>
        </authorList>
    </citation>
    <scope>NUCLEOTIDE SEQUENCE [LARGE SCALE GENOMIC DNA]</scope>
    <source>
        <strain evidence="9 10">ATCC BAA-1881</strain>
    </source>
</reference>
<dbReference type="InterPro" id="IPR003395">
    <property type="entry name" value="RecF/RecN/SMC_N"/>
</dbReference>
<dbReference type="InterPro" id="IPR011890">
    <property type="entry name" value="SMC_prok"/>
</dbReference>
<dbReference type="Gene3D" id="3.40.50.300">
    <property type="entry name" value="P-loop containing nucleotide triphosphate hydrolases"/>
    <property type="match status" value="2"/>
</dbReference>
<keyword evidence="2 6" id="KW-0547">Nucleotide-binding</keyword>
<evidence type="ECO:0000313" key="9">
    <source>
        <dbReference type="EMBL" id="PZW32092.1"/>
    </source>
</evidence>
<keyword evidence="1 6" id="KW-0963">Cytoplasm</keyword>
<dbReference type="GO" id="GO:0016887">
    <property type="term" value="F:ATP hydrolysis activity"/>
    <property type="evidence" value="ECO:0007669"/>
    <property type="project" value="InterPro"/>
</dbReference>
<keyword evidence="4 6" id="KW-0175">Coiled coil</keyword>
<evidence type="ECO:0000259" key="8">
    <source>
        <dbReference type="SMART" id="SM00968"/>
    </source>
</evidence>
<keyword evidence="3 6" id="KW-0067">ATP-binding</keyword>
<dbReference type="GO" id="GO:0005737">
    <property type="term" value="C:cytoplasm"/>
    <property type="evidence" value="ECO:0007669"/>
    <property type="project" value="UniProtKB-SubCell"/>
</dbReference>
<dbReference type="InterPro" id="IPR036277">
    <property type="entry name" value="SMC_hinge_sf"/>
</dbReference>
<dbReference type="SUPFAM" id="SSF52540">
    <property type="entry name" value="P-loop containing nucleoside triphosphate hydrolases"/>
    <property type="match status" value="1"/>
</dbReference>
<comment type="similarity">
    <text evidence="6">Belongs to the SMC family.</text>
</comment>
<dbReference type="GO" id="GO:0003677">
    <property type="term" value="F:DNA binding"/>
    <property type="evidence" value="ECO:0007669"/>
    <property type="project" value="UniProtKB-UniRule"/>
</dbReference>
<comment type="subunit">
    <text evidence="6">Homodimer.</text>
</comment>
<comment type="subcellular location">
    <subcellularLocation>
        <location evidence="6">Cytoplasm</location>
    </subcellularLocation>
</comment>
<dbReference type="SUPFAM" id="SSF75553">
    <property type="entry name" value="Smc hinge domain"/>
    <property type="match status" value="1"/>
</dbReference>
<evidence type="ECO:0000313" key="10">
    <source>
        <dbReference type="Proteomes" id="UP000248806"/>
    </source>
</evidence>
<dbReference type="GO" id="GO:0005524">
    <property type="term" value="F:ATP binding"/>
    <property type="evidence" value="ECO:0007669"/>
    <property type="project" value="UniProtKB-UniRule"/>
</dbReference>
<dbReference type="CDD" id="cd03278">
    <property type="entry name" value="ABC_SMC_barmotin"/>
    <property type="match status" value="1"/>
</dbReference>
<dbReference type="EMBL" id="QKUF01000005">
    <property type="protein sequence ID" value="PZW32092.1"/>
    <property type="molecule type" value="Genomic_DNA"/>
</dbReference>
<evidence type="ECO:0000256" key="5">
    <source>
        <dbReference type="ARBA" id="ARBA00023125"/>
    </source>
</evidence>
<keyword evidence="10" id="KW-1185">Reference proteome</keyword>
<feature type="region of interest" description="Disordered" evidence="7">
    <location>
        <begin position="502"/>
        <end position="521"/>
    </location>
</feature>
<dbReference type="GO" id="GO:0006260">
    <property type="term" value="P:DNA replication"/>
    <property type="evidence" value="ECO:0007669"/>
    <property type="project" value="UniProtKB-UniRule"/>
</dbReference>
<dbReference type="Gene3D" id="1.10.287.1490">
    <property type="match status" value="2"/>
</dbReference>
<feature type="coiled-coil region" evidence="6">
    <location>
        <begin position="1062"/>
        <end position="1134"/>
    </location>
</feature>
<dbReference type="InterPro" id="IPR027417">
    <property type="entry name" value="P-loop_NTPase"/>
</dbReference>
<evidence type="ECO:0000256" key="3">
    <source>
        <dbReference type="ARBA" id="ARBA00022840"/>
    </source>
</evidence>
<accession>A0A326UPH7</accession>
<evidence type="ECO:0000256" key="2">
    <source>
        <dbReference type="ARBA" id="ARBA00022741"/>
    </source>
</evidence>
<protein>
    <recommendedName>
        <fullName evidence="6">Chromosome partition protein Smc</fullName>
    </recommendedName>
</protein>
<evidence type="ECO:0000256" key="1">
    <source>
        <dbReference type="ARBA" id="ARBA00022490"/>
    </source>
</evidence>
<feature type="domain" description="SMC hinge" evidence="8">
    <location>
        <begin position="583"/>
        <end position="715"/>
    </location>
</feature>
<evidence type="ECO:0000256" key="4">
    <source>
        <dbReference type="ARBA" id="ARBA00023054"/>
    </source>
</evidence>
<dbReference type="GO" id="GO:0005694">
    <property type="term" value="C:chromosome"/>
    <property type="evidence" value="ECO:0007669"/>
    <property type="project" value="InterPro"/>
</dbReference>
<dbReference type="Proteomes" id="UP000248806">
    <property type="component" value="Unassembled WGS sequence"/>
</dbReference>
<evidence type="ECO:0000256" key="7">
    <source>
        <dbReference type="SAM" id="MobiDB-lite"/>
    </source>
</evidence>
<dbReference type="NCBIfam" id="TIGR02168">
    <property type="entry name" value="SMC_prok_B"/>
    <property type="match status" value="1"/>
</dbReference>
<name>A0A326UPH7_THEHA</name>
<organism evidence="9 10">
    <name type="scientific">Thermosporothrix hazakensis</name>
    <dbReference type="NCBI Taxonomy" id="644383"/>
    <lineage>
        <taxon>Bacteria</taxon>
        <taxon>Bacillati</taxon>
        <taxon>Chloroflexota</taxon>
        <taxon>Ktedonobacteria</taxon>
        <taxon>Ktedonobacterales</taxon>
        <taxon>Thermosporotrichaceae</taxon>
        <taxon>Thermosporothrix</taxon>
    </lineage>
</organism>
<dbReference type="Pfam" id="PF02463">
    <property type="entry name" value="SMC_N"/>
    <property type="match status" value="1"/>
</dbReference>
<comment type="caution">
    <text evidence="9">The sequence shown here is derived from an EMBL/GenBank/DDBJ whole genome shotgun (WGS) entry which is preliminary data.</text>
</comment>
<gene>
    <name evidence="6" type="primary">smc</name>
    <name evidence="9" type="ORF">EI42_02119</name>
</gene>
<dbReference type="InterPro" id="IPR010935">
    <property type="entry name" value="SMC_hinge"/>
</dbReference>